<dbReference type="GeneID" id="14909262"/>
<dbReference type="GO" id="GO:0008270">
    <property type="term" value="F:zinc ion binding"/>
    <property type="evidence" value="ECO:0007669"/>
    <property type="project" value="UniProtKB-KW"/>
</dbReference>
<dbReference type="InParanoid" id="G0QNW6"/>
<dbReference type="OrthoDB" id="342064at2759"/>
<dbReference type="RefSeq" id="XP_004037067.1">
    <property type="nucleotide sequence ID" value="XM_004037019.1"/>
</dbReference>
<proteinExistence type="predicted"/>
<gene>
    <name evidence="4" type="ORF">IMG5_062030</name>
</gene>
<keyword evidence="5" id="KW-1185">Reference proteome</keyword>
<dbReference type="PROSITE" id="PS50157">
    <property type="entry name" value="ZINC_FINGER_C2H2_2"/>
    <property type="match status" value="1"/>
</dbReference>
<keyword evidence="2" id="KW-0812">Transmembrane</keyword>
<feature type="transmembrane region" description="Helical" evidence="2">
    <location>
        <begin position="113"/>
        <end position="130"/>
    </location>
</feature>
<sequence length="133" mass="15916">RALSSKCGCIHLRLKSDFNAEDEKWEQLPNWQNKVQEFAQQKLQEIEQSKDQLRGSALFNNKLASKIIYKVQKSMKNETGAWPCFYCQKKFKASDYLVKHIDLKHKDEEKYQFELKKVLLLLFLFFLIILQKR</sequence>
<keyword evidence="1" id="KW-0479">Metal-binding</keyword>
<evidence type="ECO:0000313" key="4">
    <source>
        <dbReference type="EMBL" id="EGR33081.1"/>
    </source>
</evidence>
<keyword evidence="1" id="KW-0862">Zinc</keyword>
<evidence type="ECO:0000256" key="1">
    <source>
        <dbReference type="PROSITE-ProRule" id="PRU00042"/>
    </source>
</evidence>
<protein>
    <recommendedName>
        <fullName evidence="3">C2H2-type domain-containing protein</fullName>
    </recommendedName>
</protein>
<dbReference type="Proteomes" id="UP000008983">
    <property type="component" value="Unassembled WGS sequence"/>
</dbReference>
<dbReference type="PROSITE" id="PS00028">
    <property type="entry name" value="ZINC_FINGER_C2H2_1"/>
    <property type="match status" value="1"/>
</dbReference>
<dbReference type="AlphaFoldDB" id="G0QNW6"/>
<reference evidence="4 5" key="1">
    <citation type="submission" date="2011-07" db="EMBL/GenBank/DDBJ databases">
        <authorList>
            <person name="Coyne R."/>
            <person name="Brami D."/>
            <person name="Johnson J."/>
            <person name="Hostetler J."/>
            <person name="Hannick L."/>
            <person name="Clark T."/>
            <person name="Cassidy-Hanley D."/>
            <person name="Inman J."/>
        </authorList>
    </citation>
    <scope>NUCLEOTIDE SEQUENCE [LARGE SCALE GENOMIC DNA]</scope>
    <source>
        <strain evidence="4 5">G5</strain>
    </source>
</reference>
<evidence type="ECO:0000313" key="5">
    <source>
        <dbReference type="Proteomes" id="UP000008983"/>
    </source>
</evidence>
<name>G0QNW6_ICHMU</name>
<keyword evidence="1" id="KW-0863">Zinc-finger</keyword>
<keyword evidence="2" id="KW-1133">Transmembrane helix</keyword>
<dbReference type="InterPro" id="IPR013087">
    <property type="entry name" value="Znf_C2H2_type"/>
</dbReference>
<feature type="domain" description="C2H2-type" evidence="3">
    <location>
        <begin position="82"/>
        <end position="110"/>
    </location>
</feature>
<dbReference type="EMBL" id="GL983512">
    <property type="protein sequence ID" value="EGR33081.1"/>
    <property type="molecule type" value="Genomic_DNA"/>
</dbReference>
<keyword evidence="2" id="KW-0472">Membrane</keyword>
<feature type="non-terminal residue" evidence="4">
    <location>
        <position position="1"/>
    </location>
</feature>
<evidence type="ECO:0000256" key="2">
    <source>
        <dbReference type="SAM" id="Phobius"/>
    </source>
</evidence>
<organism evidence="4 5">
    <name type="scientific">Ichthyophthirius multifiliis</name>
    <name type="common">White spot disease agent</name>
    <name type="synonym">Ich</name>
    <dbReference type="NCBI Taxonomy" id="5932"/>
    <lineage>
        <taxon>Eukaryota</taxon>
        <taxon>Sar</taxon>
        <taxon>Alveolata</taxon>
        <taxon>Ciliophora</taxon>
        <taxon>Intramacronucleata</taxon>
        <taxon>Oligohymenophorea</taxon>
        <taxon>Hymenostomatida</taxon>
        <taxon>Ophryoglenina</taxon>
        <taxon>Ichthyophthirius</taxon>
    </lineage>
</organism>
<evidence type="ECO:0000259" key="3">
    <source>
        <dbReference type="PROSITE" id="PS50157"/>
    </source>
</evidence>
<accession>G0QNW6</accession>
<dbReference type="STRING" id="857967.G0QNW6"/>